<evidence type="ECO:0000259" key="1">
    <source>
        <dbReference type="Pfam" id="PF24524"/>
    </source>
</evidence>
<feature type="domain" description="DUF7596" evidence="1">
    <location>
        <begin position="69"/>
        <end position="214"/>
    </location>
</feature>
<evidence type="ECO:0000313" key="3">
    <source>
        <dbReference type="WBParaSite" id="Gr19_v10_g1286.t1"/>
    </source>
</evidence>
<reference evidence="3" key="1">
    <citation type="submission" date="2022-11" db="UniProtKB">
        <authorList>
            <consortium name="WormBaseParasite"/>
        </authorList>
    </citation>
    <scope>IDENTIFICATION</scope>
</reference>
<organism evidence="2 3">
    <name type="scientific">Globodera rostochiensis</name>
    <name type="common">Golden nematode worm</name>
    <name type="synonym">Heterodera rostochiensis</name>
    <dbReference type="NCBI Taxonomy" id="31243"/>
    <lineage>
        <taxon>Eukaryota</taxon>
        <taxon>Metazoa</taxon>
        <taxon>Ecdysozoa</taxon>
        <taxon>Nematoda</taxon>
        <taxon>Chromadorea</taxon>
        <taxon>Rhabditida</taxon>
        <taxon>Tylenchina</taxon>
        <taxon>Tylenchomorpha</taxon>
        <taxon>Tylenchoidea</taxon>
        <taxon>Heteroderidae</taxon>
        <taxon>Heteroderinae</taxon>
        <taxon>Globodera</taxon>
    </lineage>
</organism>
<evidence type="ECO:0000313" key="2">
    <source>
        <dbReference type="Proteomes" id="UP000887572"/>
    </source>
</evidence>
<dbReference type="AlphaFoldDB" id="A0A914H0P5"/>
<protein>
    <recommendedName>
        <fullName evidence="1">DUF7596 domain-containing protein</fullName>
    </recommendedName>
</protein>
<dbReference type="InterPro" id="IPR056017">
    <property type="entry name" value="DUF7596"/>
</dbReference>
<accession>A0A914H0P5</accession>
<name>A0A914H0P5_GLORO</name>
<sequence>MLSVQQLISSSKLERVLPGHLFPQNNNRGLTDLEDVCAITVVASSAVVRGTHDEISKIAIPSDSEDTSTAAEVVGFGLFHKCTPCQTYCSLVSVTKQFEQPLVNVQKVAARQKAKTEAENERDAKKEGRHLLLRLTEVRQSLPDLSTLPQYYTAFAEPCARPLLQCIVDEFVKVHVGIHGMETLRNFTVDLYDLESGIDEHPDTQWRDFAGFIVADRFRYCEIELDGQAFLSAVDDVSVDVRPPVVVQSLSSSNRTLFHDYDQSLSVIGREEYLDFLLNAAGMKAVIALDEQQRQPIGYVLAYAGRVLQCYADEEKVAGALLSAVCRALHCPTSLSLFLRLSLDDLPLLSARLLGAASRVRRIRRFHSRAMPATVKWAKVISPAIGLHLF</sequence>
<dbReference type="Proteomes" id="UP000887572">
    <property type="component" value="Unplaced"/>
</dbReference>
<dbReference type="Pfam" id="PF24524">
    <property type="entry name" value="DUF7596"/>
    <property type="match status" value="1"/>
</dbReference>
<dbReference type="WBParaSite" id="Gr19_v10_g1286.t1">
    <property type="protein sequence ID" value="Gr19_v10_g1286.t1"/>
    <property type="gene ID" value="Gr19_v10_g1286"/>
</dbReference>
<keyword evidence="2" id="KW-1185">Reference proteome</keyword>
<proteinExistence type="predicted"/>